<dbReference type="Proteomes" id="UP001148299">
    <property type="component" value="Unassembled WGS sequence"/>
</dbReference>
<protein>
    <recommendedName>
        <fullName evidence="5">Zn(2)-C6 fungal-type domain-containing protein</fullName>
    </recommendedName>
</protein>
<keyword evidence="4" id="KW-0539">Nucleus</keyword>
<dbReference type="CDD" id="cd00067">
    <property type="entry name" value="GAL4"/>
    <property type="match status" value="1"/>
</dbReference>
<reference evidence="6" key="2">
    <citation type="journal article" date="2023" name="IMA Fungus">
        <title>Comparative genomic study of the Penicillium genus elucidates a diverse pangenome and 15 lateral gene transfer events.</title>
        <authorList>
            <person name="Petersen C."/>
            <person name="Sorensen T."/>
            <person name="Nielsen M.R."/>
            <person name="Sondergaard T.E."/>
            <person name="Sorensen J.L."/>
            <person name="Fitzpatrick D.A."/>
            <person name="Frisvad J.C."/>
            <person name="Nielsen K.L."/>
        </authorList>
    </citation>
    <scope>NUCLEOTIDE SEQUENCE</scope>
    <source>
        <strain evidence="6">IBT 35675</strain>
    </source>
</reference>
<evidence type="ECO:0000256" key="1">
    <source>
        <dbReference type="ARBA" id="ARBA00023015"/>
    </source>
</evidence>
<evidence type="ECO:0000256" key="3">
    <source>
        <dbReference type="ARBA" id="ARBA00023163"/>
    </source>
</evidence>
<comment type="caution">
    <text evidence="6">The sequence shown here is derived from an EMBL/GenBank/DDBJ whole genome shotgun (WGS) entry which is preliminary data.</text>
</comment>
<dbReference type="PANTHER" id="PTHR37534:SF2">
    <property type="entry name" value="N-ACETYLTRANSFERASE DOMAIN-CONTAINING PROTEIN"/>
    <property type="match status" value="1"/>
</dbReference>
<evidence type="ECO:0000259" key="5">
    <source>
        <dbReference type="PROSITE" id="PS50048"/>
    </source>
</evidence>
<dbReference type="Pfam" id="PF00172">
    <property type="entry name" value="Zn_clus"/>
    <property type="match status" value="1"/>
</dbReference>
<dbReference type="SUPFAM" id="SSF57701">
    <property type="entry name" value="Zn2/Cys6 DNA-binding domain"/>
    <property type="match status" value="1"/>
</dbReference>
<dbReference type="PROSITE" id="PS50048">
    <property type="entry name" value="ZN2_CY6_FUNGAL_2"/>
    <property type="match status" value="1"/>
</dbReference>
<dbReference type="GO" id="GO:0008270">
    <property type="term" value="F:zinc ion binding"/>
    <property type="evidence" value="ECO:0007669"/>
    <property type="project" value="InterPro"/>
</dbReference>
<keyword evidence="1" id="KW-0805">Transcription regulation</keyword>
<dbReference type="GO" id="GO:0005634">
    <property type="term" value="C:nucleus"/>
    <property type="evidence" value="ECO:0007669"/>
    <property type="project" value="TreeGrafter"/>
</dbReference>
<evidence type="ECO:0000256" key="2">
    <source>
        <dbReference type="ARBA" id="ARBA00023125"/>
    </source>
</evidence>
<organism evidence="6 7">
    <name type="scientific">Penicillium brevicompactum</name>
    <dbReference type="NCBI Taxonomy" id="5074"/>
    <lineage>
        <taxon>Eukaryota</taxon>
        <taxon>Fungi</taxon>
        <taxon>Dikarya</taxon>
        <taxon>Ascomycota</taxon>
        <taxon>Pezizomycotina</taxon>
        <taxon>Eurotiomycetes</taxon>
        <taxon>Eurotiomycetidae</taxon>
        <taxon>Eurotiales</taxon>
        <taxon>Aspergillaceae</taxon>
        <taxon>Penicillium</taxon>
    </lineage>
</organism>
<keyword evidence="2" id="KW-0238">DNA-binding</keyword>
<dbReference type="Gene3D" id="4.10.240.10">
    <property type="entry name" value="Zn(2)-C6 fungal-type DNA-binding domain"/>
    <property type="match status" value="1"/>
</dbReference>
<dbReference type="GO" id="GO:0000981">
    <property type="term" value="F:DNA-binding transcription factor activity, RNA polymerase II-specific"/>
    <property type="evidence" value="ECO:0007669"/>
    <property type="project" value="InterPro"/>
</dbReference>
<dbReference type="AlphaFoldDB" id="A0A9W9USS4"/>
<dbReference type="SMART" id="SM00066">
    <property type="entry name" value="GAL4"/>
    <property type="match status" value="1"/>
</dbReference>
<dbReference type="EMBL" id="JAPZBR010000005">
    <property type="protein sequence ID" value="KAJ5354145.1"/>
    <property type="molecule type" value="Genomic_DNA"/>
</dbReference>
<dbReference type="InterPro" id="IPR036864">
    <property type="entry name" value="Zn2-C6_fun-type_DNA-bd_sf"/>
</dbReference>
<keyword evidence="3" id="KW-0804">Transcription</keyword>
<dbReference type="InterPro" id="IPR001138">
    <property type="entry name" value="Zn2Cys6_DnaBD"/>
</dbReference>
<dbReference type="PANTHER" id="PTHR37534">
    <property type="entry name" value="TRANSCRIPTIONAL ACTIVATOR PROTEIN UGA3"/>
    <property type="match status" value="1"/>
</dbReference>
<evidence type="ECO:0000313" key="6">
    <source>
        <dbReference type="EMBL" id="KAJ5354145.1"/>
    </source>
</evidence>
<keyword evidence="7" id="KW-1185">Reference proteome</keyword>
<proteinExistence type="predicted"/>
<dbReference type="PROSITE" id="PS00463">
    <property type="entry name" value="ZN2_CY6_FUNGAL_1"/>
    <property type="match status" value="1"/>
</dbReference>
<name>A0A9W9USS4_PENBR</name>
<evidence type="ECO:0000256" key="4">
    <source>
        <dbReference type="ARBA" id="ARBA00023242"/>
    </source>
</evidence>
<evidence type="ECO:0000313" key="7">
    <source>
        <dbReference type="Proteomes" id="UP001148299"/>
    </source>
</evidence>
<gene>
    <name evidence="6" type="ORF">N7541_006709</name>
</gene>
<sequence length="565" mass="63288">MRKTVPCQECRNRHVKCDGKRPTCTRCKRSASSCVWQAVPSGFRHGSSARYDADFADDQVWVPIAQDYKYVDETADVAREYSLELGEETPWALERYDVCLAVEQPDLTESSIASDAVASFPSGPWATRPDRTSVDLYHSPPNSYSISPVSVQAHISPSSYTIPISENLVTTETGLANFDEHEACLMRYFVVQLGHWFDICDGQRHFACTVPVRALTCPPLLNAIYTISARHLSKSKKYYVGNHIKYGGKYLPGLTPATALEYHNRCISYFVSLSGHSQEAGDENLLAAAVILRFYEEVDLPAMGEDTESALRGIQIFLDAQATPAVVGTSLRHAAYWVALRQEIITAFSKQRPFRLPLGPCDPYRTFEPADDYVWADRLVIHCADVLQFCFGSEEESHSYTPSPESRITRYDTLVSFETLWTEMGPSSFNPVYARDPDPARGEVFPELWYLNNCHVAGLQHLELARILLAVYNPRLPRLGPGQRTAMRSVDAQVRTMVLRLCGIAMSNLHSPPGLVTASAAIGMCGDRFAEKVEQEALFGVLVRLEDEYGYPTHNMRTQLREAWA</sequence>
<dbReference type="GO" id="GO:0000976">
    <property type="term" value="F:transcription cis-regulatory region binding"/>
    <property type="evidence" value="ECO:0007669"/>
    <property type="project" value="TreeGrafter"/>
</dbReference>
<accession>A0A9W9USS4</accession>
<dbReference type="GO" id="GO:0045944">
    <property type="term" value="P:positive regulation of transcription by RNA polymerase II"/>
    <property type="evidence" value="ECO:0007669"/>
    <property type="project" value="TreeGrafter"/>
</dbReference>
<feature type="domain" description="Zn(2)-C6 fungal-type" evidence="5">
    <location>
        <begin position="6"/>
        <end position="36"/>
    </location>
</feature>
<reference evidence="6" key="1">
    <citation type="submission" date="2022-12" db="EMBL/GenBank/DDBJ databases">
        <authorList>
            <person name="Petersen C."/>
        </authorList>
    </citation>
    <scope>NUCLEOTIDE SEQUENCE</scope>
    <source>
        <strain evidence="6">IBT 35675</strain>
    </source>
</reference>